<dbReference type="EMBL" id="CP029803">
    <property type="protein sequence ID" value="AWT60790.1"/>
    <property type="molecule type" value="Genomic_DNA"/>
</dbReference>
<dbReference type="AlphaFoldDB" id="A0A2Z4AN69"/>
<protein>
    <submittedName>
        <fullName evidence="1">Uncharacterized protein</fullName>
    </submittedName>
</protein>
<evidence type="ECO:0000313" key="2">
    <source>
        <dbReference type="Proteomes" id="UP000247465"/>
    </source>
</evidence>
<dbReference type="NCBIfam" id="TIGR02001">
    <property type="entry name" value="gcw_chp"/>
    <property type="match status" value="1"/>
</dbReference>
<accession>A0A2Z4AN69</accession>
<dbReference type="InterPro" id="IPR010239">
    <property type="entry name" value="CHP02001"/>
</dbReference>
<dbReference type="KEGG" id="mtar:DF168_02010"/>
<name>A0A2Z4AN69_9BACT</name>
<organism evidence="1 2">
    <name type="scientific">Candidatus Moanibacter tarae</name>
    <dbReference type="NCBI Taxonomy" id="2200854"/>
    <lineage>
        <taxon>Bacteria</taxon>
        <taxon>Pseudomonadati</taxon>
        <taxon>Verrucomicrobiota</taxon>
        <taxon>Opitutia</taxon>
        <taxon>Puniceicoccales</taxon>
        <taxon>Puniceicoccales incertae sedis</taxon>
        <taxon>Candidatus Moanibacter</taxon>
    </lineage>
</organism>
<evidence type="ECO:0000313" key="1">
    <source>
        <dbReference type="EMBL" id="AWT60790.1"/>
    </source>
</evidence>
<dbReference type="Pfam" id="PF09694">
    <property type="entry name" value="Gcw_chp"/>
    <property type="match status" value="1"/>
</dbReference>
<sequence>MITNKHMKTMKLKSFHTFATLCFLILSATVSSTEAAKDWSISTTFGYESEYVFRGVQFADHSFQPAVDIAYGEFYFGTWVNQPIVDPKAMFLNEVDFYGGVAFDVSDNLSLDFGLTYYWFPEEPATDTQTRELYLGVSTGSSWAPDATFYYDFDLDTFTLEIAKGWSIPLDGSPASPLTLDPAIYIGYVSPKGGDNGLYYGGSVDINYSFNDYGSAGIGVRASGIDDALTSGRTSNMWWGMVFSVGF</sequence>
<gene>
    <name evidence="1" type="ORF">DF168_02010</name>
</gene>
<proteinExistence type="predicted"/>
<reference evidence="1 2" key="1">
    <citation type="submission" date="2018-06" db="EMBL/GenBank/DDBJ databases">
        <title>Draft Genome Sequence of a Novel Marine Bacterium Related to the Verrucomicrobia.</title>
        <authorList>
            <person name="Vosseberg J."/>
            <person name="Martijn J."/>
            <person name="Ettema T.J.G."/>
        </authorList>
    </citation>
    <scope>NUCLEOTIDE SEQUENCE [LARGE SCALE GENOMIC DNA]</scope>
    <source>
        <strain evidence="1">TARA_B100001123</strain>
    </source>
</reference>
<dbReference type="Proteomes" id="UP000247465">
    <property type="component" value="Chromosome"/>
</dbReference>